<evidence type="ECO:0000256" key="1">
    <source>
        <dbReference type="ARBA" id="ARBA00004970"/>
    </source>
</evidence>
<dbReference type="InterPro" id="IPR016195">
    <property type="entry name" value="Pol/histidinol_Pase-like"/>
</dbReference>
<comment type="similarity">
    <text evidence="2 8">Belongs to the PHP hydrolase family. HisK subfamily.</text>
</comment>
<keyword evidence="6 8" id="KW-0368">Histidine biosynthesis</keyword>
<evidence type="ECO:0000256" key="3">
    <source>
        <dbReference type="ARBA" id="ARBA00013085"/>
    </source>
</evidence>
<dbReference type="UniPathway" id="UPA00031">
    <property type="reaction ID" value="UER00013"/>
</dbReference>
<evidence type="ECO:0000259" key="9">
    <source>
        <dbReference type="Pfam" id="PF02811"/>
    </source>
</evidence>
<dbReference type="Gene3D" id="3.20.20.140">
    <property type="entry name" value="Metal-dependent hydrolases"/>
    <property type="match status" value="1"/>
</dbReference>
<dbReference type="Proteomes" id="UP000520814">
    <property type="component" value="Unassembled WGS sequence"/>
</dbReference>
<keyword evidence="4 8" id="KW-0028">Amino-acid biosynthesis</keyword>
<name>A0A7W9W4H3_ARMRO</name>
<dbReference type="Pfam" id="PF02811">
    <property type="entry name" value="PHP"/>
    <property type="match status" value="1"/>
</dbReference>
<evidence type="ECO:0000256" key="2">
    <source>
        <dbReference type="ARBA" id="ARBA00009152"/>
    </source>
</evidence>
<comment type="caution">
    <text evidence="10">The sequence shown here is derived from an EMBL/GenBank/DDBJ whole genome shotgun (WGS) entry which is preliminary data.</text>
</comment>
<proteinExistence type="inferred from homology"/>
<dbReference type="PANTHER" id="PTHR21039:SF0">
    <property type="entry name" value="HISTIDINOL-PHOSPHATASE"/>
    <property type="match status" value="1"/>
</dbReference>
<dbReference type="InterPro" id="IPR010140">
    <property type="entry name" value="Histidinol_P_phosphatase_HisJ"/>
</dbReference>
<dbReference type="RefSeq" id="WP_184193035.1">
    <property type="nucleotide sequence ID" value="NZ_JACHGW010000001.1"/>
</dbReference>
<accession>A0A7W9W4H3</accession>
<dbReference type="NCBIfam" id="TIGR01856">
    <property type="entry name" value="hisJ_fam"/>
    <property type="match status" value="1"/>
</dbReference>
<dbReference type="PANTHER" id="PTHR21039">
    <property type="entry name" value="HISTIDINOL PHOSPHATASE-RELATED"/>
    <property type="match status" value="1"/>
</dbReference>
<dbReference type="CDD" id="cd12110">
    <property type="entry name" value="PHP_HisPPase_Hisj_like"/>
    <property type="match status" value="1"/>
</dbReference>
<dbReference type="EC" id="3.1.3.15" evidence="3 8"/>
<organism evidence="10 11">
    <name type="scientific">Armatimonas rosea</name>
    <dbReference type="NCBI Taxonomy" id="685828"/>
    <lineage>
        <taxon>Bacteria</taxon>
        <taxon>Bacillati</taxon>
        <taxon>Armatimonadota</taxon>
        <taxon>Armatimonadia</taxon>
        <taxon>Armatimonadales</taxon>
        <taxon>Armatimonadaceae</taxon>
        <taxon>Armatimonas</taxon>
    </lineage>
</organism>
<comment type="catalytic activity">
    <reaction evidence="7 8">
        <text>L-histidinol phosphate + H2O = L-histidinol + phosphate</text>
        <dbReference type="Rhea" id="RHEA:14465"/>
        <dbReference type="ChEBI" id="CHEBI:15377"/>
        <dbReference type="ChEBI" id="CHEBI:43474"/>
        <dbReference type="ChEBI" id="CHEBI:57699"/>
        <dbReference type="ChEBI" id="CHEBI:57980"/>
        <dbReference type="EC" id="3.1.3.15"/>
    </reaction>
</comment>
<dbReference type="EMBL" id="JACHGW010000001">
    <property type="protein sequence ID" value="MBB6049429.1"/>
    <property type="molecule type" value="Genomic_DNA"/>
</dbReference>
<evidence type="ECO:0000313" key="11">
    <source>
        <dbReference type="Proteomes" id="UP000520814"/>
    </source>
</evidence>
<protein>
    <recommendedName>
        <fullName evidence="3 8">Histidinol-phosphatase</fullName>
        <shortName evidence="8">HolPase</shortName>
        <ecNumber evidence="3 8">3.1.3.15</ecNumber>
    </recommendedName>
</protein>
<dbReference type="AlphaFoldDB" id="A0A7W9W4H3"/>
<evidence type="ECO:0000256" key="7">
    <source>
        <dbReference type="ARBA" id="ARBA00049158"/>
    </source>
</evidence>
<feature type="domain" description="PHP" evidence="9">
    <location>
        <begin position="5"/>
        <end position="197"/>
    </location>
</feature>
<dbReference type="GO" id="GO:0000105">
    <property type="term" value="P:L-histidine biosynthetic process"/>
    <property type="evidence" value="ECO:0007669"/>
    <property type="project" value="UniProtKB-UniRule"/>
</dbReference>
<evidence type="ECO:0000256" key="5">
    <source>
        <dbReference type="ARBA" id="ARBA00022801"/>
    </source>
</evidence>
<dbReference type="GO" id="GO:0005737">
    <property type="term" value="C:cytoplasm"/>
    <property type="evidence" value="ECO:0007669"/>
    <property type="project" value="TreeGrafter"/>
</dbReference>
<dbReference type="GO" id="GO:0004401">
    <property type="term" value="F:histidinol-phosphatase activity"/>
    <property type="evidence" value="ECO:0007669"/>
    <property type="project" value="UniProtKB-UniRule"/>
</dbReference>
<evidence type="ECO:0000256" key="8">
    <source>
        <dbReference type="RuleBase" id="RU366003"/>
    </source>
</evidence>
<dbReference type="SUPFAM" id="SSF89550">
    <property type="entry name" value="PHP domain-like"/>
    <property type="match status" value="1"/>
</dbReference>
<keyword evidence="5 8" id="KW-0378">Hydrolase</keyword>
<dbReference type="InterPro" id="IPR004013">
    <property type="entry name" value="PHP_dom"/>
</dbReference>
<comment type="pathway">
    <text evidence="1 8">Amino-acid biosynthesis; L-histidine biosynthesis; L-histidine from 5-phospho-alpha-D-ribose 1-diphosphate: step 8/9.</text>
</comment>
<dbReference type="NCBIfam" id="NF005596">
    <property type="entry name" value="PRK07328.1"/>
    <property type="match status" value="1"/>
</dbReference>
<evidence type="ECO:0000256" key="6">
    <source>
        <dbReference type="ARBA" id="ARBA00023102"/>
    </source>
</evidence>
<reference evidence="10 11" key="1">
    <citation type="submission" date="2020-08" db="EMBL/GenBank/DDBJ databases">
        <title>Genomic Encyclopedia of Type Strains, Phase IV (KMG-IV): sequencing the most valuable type-strain genomes for metagenomic binning, comparative biology and taxonomic classification.</title>
        <authorList>
            <person name="Goeker M."/>
        </authorList>
    </citation>
    <scope>NUCLEOTIDE SEQUENCE [LARGE SCALE GENOMIC DNA]</scope>
    <source>
        <strain evidence="10 11">DSM 23562</strain>
    </source>
</reference>
<evidence type="ECO:0000313" key="10">
    <source>
        <dbReference type="EMBL" id="MBB6049429.1"/>
    </source>
</evidence>
<gene>
    <name evidence="10" type="ORF">HNQ39_001191</name>
</gene>
<evidence type="ECO:0000256" key="4">
    <source>
        <dbReference type="ARBA" id="ARBA00022605"/>
    </source>
</evidence>
<keyword evidence="11" id="KW-1185">Reference proteome</keyword>
<sequence>MITFDYHSHNDRCGHAVGKLEDYVQQAVALGLTHFGMSDHGPAYWLEGDHAQPTIQMAVSELPSYVAEAVALKERYADQLALAVGIEADFIEGQEEALAGWLAAHPFDYVLGSVHYCLGKSVFDRRRWREQDPEAVFRDYYRQVVLAARSGLFDILSHLSVIDTYAPKIPERLADELYPPVAAAIAESGCIVELNTSCYRKQPSWDAPYPNPKLLTELIAHGVPLTFGSDCHAPQEIHFARERVEELLATFEISPKAQPNRVKRGQIMTFCVPPRRGG</sequence>